<feature type="transmembrane region" description="Helical" evidence="1">
    <location>
        <begin position="20"/>
        <end position="43"/>
    </location>
</feature>
<gene>
    <name evidence="2" type="ORF">ATZ99_07960</name>
</gene>
<dbReference type="OrthoDB" id="2676906at2"/>
<reference evidence="2 3" key="1">
    <citation type="submission" date="2015-12" db="EMBL/GenBank/DDBJ databases">
        <title>Draft genome of Thermovenabulum gondwanense isolated from a red thermophilic microbial mat colonisisng an outflow channel of a bore well.</title>
        <authorList>
            <person name="Patel B.K."/>
        </authorList>
    </citation>
    <scope>NUCLEOTIDE SEQUENCE [LARGE SCALE GENOMIC DNA]</scope>
    <source>
        <strain evidence="2 3">R270</strain>
    </source>
</reference>
<keyword evidence="1" id="KW-0472">Membrane</keyword>
<dbReference type="EMBL" id="LOHZ01000023">
    <property type="protein sequence ID" value="KYO66979.1"/>
    <property type="molecule type" value="Genomic_DNA"/>
</dbReference>
<feature type="transmembrane region" description="Helical" evidence="1">
    <location>
        <begin position="336"/>
        <end position="359"/>
    </location>
</feature>
<protein>
    <recommendedName>
        <fullName evidence="4">Nucleoside transporter/FeoB GTPase Gate domain-containing protein</fullName>
    </recommendedName>
</protein>
<feature type="transmembrane region" description="Helical" evidence="1">
    <location>
        <begin position="297"/>
        <end position="316"/>
    </location>
</feature>
<feature type="transmembrane region" description="Helical" evidence="1">
    <location>
        <begin position="89"/>
        <end position="109"/>
    </location>
</feature>
<proteinExistence type="predicted"/>
<keyword evidence="1" id="KW-1133">Transmembrane helix</keyword>
<feature type="transmembrane region" description="Helical" evidence="1">
    <location>
        <begin position="55"/>
        <end position="77"/>
    </location>
</feature>
<feature type="transmembrane region" description="Helical" evidence="1">
    <location>
        <begin position="270"/>
        <end position="290"/>
    </location>
</feature>
<keyword evidence="1" id="KW-0812">Transmembrane</keyword>
<feature type="transmembrane region" description="Helical" evidence="1">
    <location>
        <begin position="153"/>
        <end position="186"/>
    </location>
</feature>
<evidence type="ECO:0000256" key="1">
    <source>
        <dbReference type="SAM" id="Phobius"/>
    </source>
</evidence>
<evidence type="ECO:0008006" key="4">
    <source>
        <dbReference type="Google" id="ProtNLM"/>
    </source>
</evidence>
<evidence type="ECO:0000313" key="2">
    <source>
        <dbReference type="EMBL" id="KYO66979.1"/>
    </source>
</evidence>
<dbReference type="Proteomes" id="UP000075737">
    <property type="component" value="Unassembled WGS sequence"/>
</dbReference>
<comment type="caution">
    <text evidence="2">The sequence shown here is derived from an EMBL/GenBank/DDBJ whole genome shotgun (WGS) entry which is preliminary data.</text>
</comment>
<keyword evidence="3" id="KW-1185">Reference proteome</keyword>
<evidence type="ECO:0000313" key="3">
    <source>
        <dbReference type="Proteomes" id="UP000075737"/>
    </source>
</evidence>
<organism evidence="2 3">
    <name type="scientific">Thermovenabulum gondwanense</name>
    <dbReference type="NCBI Taxonomy" id="520767"/>
    <lineage>
        <taxon>Bacteria</taxon>
        <taxon>Bacillati</taxon>
        <taxon>Bacillota</taxon>
        <taxon>Clostridia</taxon>
        <taxon>Thermosediminibacterales</taxon>
        <taxon>Thermosediminibacteraceae</taxon>
        <taxon>Thermovenabulum</taxon>
    </lineage>
</organism>
<dbReference type="RefSeq" id="WP_068747952.1">
    <property type="nucleotide sequence ID" value="NZ_LOHZ01000023.1"/>
</dbReference>
<name>A0A162MR20_9FIRM</name>
<feature type="transmembrane region" description="Helical" evidence="1">
    <location>
        <begin position="225"/>
        <end position="250"/>
    </location>
</feature>
<dbReference type="AlphaFoldDB" id="A0A162MR20"/>
<sequence length="360" mass="38714">MAVKEKEVLGTRKMERIEYVGLTVLGLSLAVLFFRPGVIGGIFDAMVNKTVPVIVKVYLTGTLGCAIILSVMTGRILERLGFTDALVRLYIPLARWIKITPLVIVPAIYNILGDINAAGRITAPYLKKVGATKDEQKIAVATMCQGNQSFSTLMLGILAFATGGIWAFPVIFIGLFLPVILVPLLLKVTLYRNVSFKDISDMPRFTPSTPIVPTIFNGAREGAELLFLLLIPAAAVIFAIMGALDYIGIWKPIENALTGFLGALSIDPQTGIQSILVSPTLAMNTLVQTIKNIPPRFAIGSFIIAASGFPLQIPLAQIPAVWSQNSDLTAQEALEAAVVGIIIRIISAFILAMIITPLVV</sequence>
<dbReference type="STRING" id="520767.ATZ99_07960"/>
<accession>A0A162MR20</accession>
<dbReference type="PATRIC" id="fig|520767.4.peg.881"/>